<evidence type="ECO:0000256" key="13">
    <source>
        <dbReference type="ARBA" id="ARBA00060918"/>
    </source>
</evidence>
<comment type="caution">
    <text evidence="14">Lacks conserved residue(s) required for the propagation of feature annotation.</text>
</comment>
<gene>
    <name evidence="14" type="primary">cbiM</name>
    <name evidence="16" type="ORF">I6G68_01305</name>
    <name evidence="15" type="ORF">ODY43_06090</name>
</gene>
<protein>
    <recommendedName>
        <fullName evidence="14">Cobalt transport protein CbiM</fullName>
    </recommendedName>
    <alternativeName>
        <fullName evidence="14">Energy-coupling factor transporter probable substrate-capture protein CbiM</fullName>
        <shortName evidence="14">ECF transporter S component CbiM</shortName>
    </alternativeName>
</protein>
<keyword evidence="4 14" id="KW-0813">Transport</keyword>
<evidence type="ECO:0000256" key="4">
    <source>
        <dbReference type="ARBA" id="ARBA00022448"/>
    </source>
</evidence>
<keyword evidence="10 14" id="KW-0406">Ion transport</keyword>
<comment type="function">
    <text evidence="14">Part of the energy-coupling factor (ECF) transporter complex CbiMNOQ involved in cobalt import.</text>
</comment>
<keyword evidence="18" id="KW-1185">Reference proteome</keyword>
<evidence type="ECO:0000256" key="14">
    <source>
        <dbReference type="HAMAP-Rule" id="MF_01462"/>
    </source>
</evidence>
<sequence length="243" mass="26219" precursor="true">MHLSKSQALKLFLVAFLFLLVAFSEPAHAMHIMEGYLPLKWVIIWFAIFIPFFCYGVYQIKESVKKDSKNKVLLALSGAFIFILSSLKIPSVTGSTSHPTGVGVGTYLFGPGVISVLGTICLLFQALFLAHGGLTTLGANAFSMAVVGPFVGYAVYRLGEKINLPSSVNIFLCAALADLATYMTTSFQLALAHPDPALGIFAAAMKFMGVFMITQIPLAIVEGLLSVVMVNMINDTVLKEVKK</sequence>
<reference evidence="15" key="2">
    <citation type="submission" date="2022-09" db="EMBL/GenBank/DDBJ databases">
        <title>Aerococcus urinae taxonomy study.</title>
        <authorList>
            <person name="Christensen J."/>
            <person name="Senneby E."/>
        </authorList>
    </citation>
    <scope>NUCLEOTIDE SEQUENCE</scope>
    <source>
        <strain evidence="15">NLD-066-U95</strain>
    </source>
</reference>
<proteinExistence type="inferred from homology"/>
<dbReference type="UniPathway" id="UPA00148"/>
<comment type="similarity">
    <text evidence="13 14">Belongs to the CbiM family.</text>
</comment>
<evidence type="ECO:0000256" key="2">
    <source>
        <dbReference type="ARBA" id="ARBA00004953"/>
    </source>
</evidence>
<name>A0A0X8FFV7_9LACT</name>
<dbReference type="GeneID" id="35767627"/>
<accession>A0A0X8FFV7</accession>
<evidence type="ECO:0000313" key="16">
    <source>
        <dbReference type="EMBL" id="QPS01738.1"/>
    </source>
</evidence>
<evidence type="ECO:0000256" key="12">
    <source>
        <dbReference type="ARBA" id="ARBA00023285"/>
    </source>
</evidence>
<feature type="transmembrane region" description="Helical" evidence="14">
    <location>
        <begin position="72"/>
        <end position="89"/>
    </location>
</feature>
<evidence type="ECO:0000256" key="8">
    <source>
        <dbReference type="ARBA" id="ARBA00022729"/>
    </source>
</evidence>
<comment type="pathway">
    <text evidence="2 14">Cofactor biosynthesis; adenosylcobalamin biosynthesis.</text>
</comment>
<dbReference type="PANTHER" id="PTHR43627">
    <property type="match status" value="1"/>
</dbReference>
<dbReference type="GO" id="GO:0009236">
    <property type="term" value="P:cobalamin biosynthetic process"/>
    <property type="evidence" value="ECO:0007669"/>
    <property type="project" value="UniProtKB-UniRule"/>
</dbReference>
<dbReference type="AlphaFoldDB" id="A0A0X8FFV7"/>
<dbReference type="FunFam" id="1.10.1760.20:FF:000001">
    <property type="entry name" value="Cobalt transport protein CbiM"/>
    <property type="match status" value="1"/>
</dbReference>
<dbReference type="GO" id="GO:0015087">
    <property type="term" value="F:cobalt ion transmembrane transporter activity"/>
    <property type="evidence" value="ECO:0007669"/>
    <property type="project" value="UniProtKB-UniRule"/>
</dbReference>
<feature type="signal peptide" evidence="14">
    <location>
        <begin position="1"/>
        <end position="29"/>
    </location>
</feature>
<dbReference type="InterPro" id="IPR002751">
    <property type="entry name" value="CbiM/NikMN"/>
</dbReference>
<organism evidence="16 17">
    <name type="scientific">Aerococcus urinae</name>
    <dbReference type="NCBI Taxonomy" id="1376"/>
    <lineage>
        <taxon>Bacteria</taxon>
        <taxon>Bacillati</taxon>
        <taxon>Bacillota</taxon>
        <taxon>Bacilli</taxon>
        <taxon>Lactobacillales</taxon>
        <taxon>Aerococcaceae</taxon>
        <taxon>Aerococcus</taxon>
    </lineage>
</organism>
<evidence type="ECO:0000256" key="5">
    <source>
        <dbReference type="ARBA" id="ARBA00022475"/>
    </source>
</evidence>
<evidence type="ECO:0000256" key="10">
    <source>
        <dbReference type="ARBA" id="ARBA00023065"/>
    </source>
</evidence>
<comment type="subunit">
    <text evidence="14">Forms an energy-coupling factor (ECF) transporter complex composed of an ATP-binding protein (A component, CbiO), a transmembrane protein (T component, CbiQ) and 2 possible substrate-capture proteins (S components, CbiM and CbiN) of unknown stoichimetry.</text>
</comment>
<evidence type="ECO:0000256" key="9">
    <source>
        <dbReference type="ARBA" id="ARBA00022989"/>
    </source>
</evidence>
<reference evidence="16 17" key="1">
    <citation type="submission" date="2020-12" db="EMBL/GenBank/DDBJ databases">
        <title>FDA dAtabase for Regulatory Grade micrObial Sequences (FDA-ARGOS): Supporting development and validation of Infectious Disease Dx tests.</title>
        <authorList>
            <person name="Sproer C."/>
            <person name="Gronow S."/>
            <person name="Severitt S."/>
            <person name="Schroder I."/>
            <person name="Tallon L."/>
            <person name="Sadzewicz L."/>
            <person name="Zhao X."/>
            <person name="Boylan J."/>
            <person name="Ott S."/>
            <person name="Bowen H."/>
            <person name="Vavikolanu K."/>
            <person name="Mehta A."/>
            <person name="Aluvathingal J."/>
            <person name="Nadendla S."/>
            <person name="Lowell S."/>
            <person name="Myers T."/>
            <person name="Yan Y."/>
            <person name="Sichtig H."/>
        </authorList>
    </citation>
    <scope>NUCLEOTIDE SEQUENCE [LARGE SCALE GENOMIC DNA]</scope>
    <source>
        <strain evidence="16 17">FDAARGOS_911</strain>
    </source>
</reference>
<keyword evidence="8 14" id="KW-0732">Signal</keyword>
<feature type="transmembrane region" description="Helical" evidence="14">
    <location>
        <begin position="109"/>
        <end position="130"/>
    </location>
</feature>
<dbReference type="EMBL" id="JAOTML010000006">
    <property type="protein sequence ID" value="MCY3053555.1"/>
    <property type="molecule type" value="Genomic_DNA"/>
</dbReference>
<keyword evidence="7 14" id="KW-0812">Transmembrane</keyword>
<evidence type="ECO:0000313" key="18">
    <source>
        <dbReference type="Proteomes" id="UP001069145"/>
    </source>
</evidence>
<keyword evidence="11 14" id="KW-0472">Membrane</keyword>
<evidence type="ECO:0000256" key="6">
    <source>
        <dbReference type="ARBA" id="ARBA00022573"/>
    </source>
</evidence>
<dbReference type="EMBL" id="CP065662">
    <property type="protein sequence ID" value="QPS01738.1"/>
    <property type="molecule type" value="Genomic_DNA"/>
</dbReference>
<dbReference type="NCBIfam" id="TIGR00123">
    <property type="entry name" value="cbiM"/>
    <property type="match status" value="1"/>
</dbReference>
<feature type="transmembrane region" description="Helical" evidence="14">
    <location>
        <begin position="39"/>
        <end position="60"/>
    </location>
</feature>
<dbReference type="RefSeq" id="WP_060778983.1">
    <property type="nucleotide sequence ID" value="NZ_CAJHLF010000006.1"/>
</dbReference>
<evidence type="ECO:0000313" key="15">
    <source>
        <dbReference type="EMBL" id="MCY3053555.1"/>
    </source>
</evidence>
<dbReference type="GO" id="GO:0043190">
    <property type="term" value="C:ATP-binding cassette (ABC) transporter complex"/>
    <property type="evidence" value="ECO:0007669"/>
    <property type="project" value="InterPro"/>
</dbReference>
<dbReference type="Gene3D" id="1.10.1760.20">
    <property type="match status" value="1"/>
</dbReference>
<keyword evidence="12 14" id="KW-0170">Cobalt</keyword>
<dbReference type="PANTHER" id="PTHR43627:SF1">
    <property type="entry name" value="COBALT TRANSPORT PROTEIN CBIM"/>
    <property type="match status" value="1"/>
</dbReference>
<dbReference type="InterPro" id="IPR018024">
    <property type="entry name" value="CbiM"/>
</dbReference>
<evidence type="ECO:0000256" key="1">
    <source>
        <dbReference type="ARBA" id="ARBA00004429"/>
    </source>
</evidence>
<feature type="transmembrane region" description="Helical" evidence="14">
    <location>
        <begin position="137"/>
        <end position="156"/>
    </location>
</feature>
<dbReference type="Proteomes" id="UP001069145">
    <property type="component" value="Unassembled WGS sequence"/>
</dbReference>
<keyword evidence="6 14" id="KW-0169">Cobalamin biosynthesis</keyword>
<keyword evidence="5 14" id="KW-1003">Cell membrane</keyword>
<dbReference type="Proteomes" id="UP000594771">
    <property type="component" value="Chromosome"/>
</dbReference>
<dbReference type="NCBIfam" id="NF006184">
    <property type="entry name" value="PRK08319.1"/>
    <property type="match status" value="1"/>
</dbReference>
<dbReference type="OrthoDB" id="9809846at2"/>
<comment type="subcellular location">
    <subcellularLocation>
        <location evidence="1">Cell inner membrane</location>
        <topology evidence="1">Multi-pass membrane protein</topology>
    </subcellularLocation>
    <subcellularLocation>
        <location evidence="14">Cell membrane</location>
        <topology evidence="14">Multi-pass membrane protein</topology>
    </subcellularLocation>
</comment>
<evidence type="ECO:0000256" key="11">
    <source>
        <dbReference type="ARBA" id="ARBA00023136"/>
    </source>
</evidence>
<keyword evidence="9 14" id="KW-1133">Transmembrane helix</keyword>
<dbReference type="HAMAP" id="MF_01462">
    <property type="entry name" value="CbiM"/>
    <property type="match status" value="1"/>
</dbReference>
<feature type="chain" id="PRO_5031678597" description="Cobalt transport protein CbiM" evidence="14">
    <location>
        <begin position="30"/>
        <end position="243"/>
    </location>
</feature>
<keyword evidence="3 14" id="KW-0171">Cobalt transport</keyword>
<evidence type="ECO:0000313" key="17">
    <source>
        <dbReference type="Proteomes" id="UP000594771"/>
    </source>
</evidence>
<evidence type="ECO:0000256" key="3">
    <source>
        <dbReference type="ARBA" id="ARBA00022426"/>
    </source>
</evidence>
<dbReference type="Pfam" id="PF01891">
    <property type="entry name" value="CbiM"/>
    <property type="match status" value="1"/>
</dbReference>
<dbReference type="KEGG" id="aun:AWM73_08705"/>
<evidence type="ECO:0000256" key="7">
    <source>
        <dbReference type="ARBA" id="ARBA00022692"/>
    </source>
</evidence>